<gene>
    <name evidence="2" type="ORF">D9756_009646</name>
</gene>
<feature type="signal peptide" evidence="1">
    <location>
        <begin position="1"/>
        <end position="17"/>
    </location>
</feature>
<dbReference type="OrthoDB" id="2841294at2759"/>
<dbReference type="Proteomes" id="UP000559027">
    <property type="component" value="Unassembled WGS sequence"/>
</dbReference>
<accession>A0A8H5FTE5</accession>
<dbReference type="AlphaFoldDB" id="A0A8H5FTE5"/>
<feature type="chain" id="PRO_5034836518" evidence="1">
    <location>
        <begin position="18"/>
        <end position="141"/>
    </location>
</feature>
<protein>
    <submittedName>
        <fullName evidence="2">Uncharacterized protein</fullName>
    </submittedName>
</protein>
<comment type="caution">
    <text evidence="2">The sequence shown here is derived from an EMBL/GenBank/DDBJ whole genome shotgun (WGS) entry which is preliminary data.</text>
</comment>
<dbReference type="EMBL" id="JAACJO010000019">
    <property type="protein sequence ID" value="KAF5348506.1"/>
    <property type="molecule type" value="Genomic_DNA"/>
</dbReference>
<proteinExistence type="predicted"/>
<organism evidence="2 3">
    <name type="scientific">Leucocoprinus leucothites</name>
    <dbReference type="NCBI Taxonomy" id="201217"/>
    <lineage>
        <taxon>Eukaryota</taxon>
        <taxon>Fungi</taxon>
        <taxon>Dikarya</taxon>
        <taxon>Basidiomycota</taxon>
        <taxon>Agaricomycotina</taxon>
        <taxon>Agaricomycetes</taxon>
        <taxon>Agaricomycetidae</taxon>
        <taxon>Agaricales</taxon>
        <taxon>Agaricineae</taxon>
        <taxon>Agaricaceae</taxon>
        <taxon>Leucocoprinus</taxon>
    </lineage>
</organism>
<keyword evidence="1" id="KW-0732">Signal</keyword>
<evidence type="ECO:0000256" key="1">
    <source>
        <dbReference type="SAM" id="SignalP"/>
    </source>
</evidence>
<keyword evidence="3" id="KW-1185">Reference proteome</keyword>
<dbReference type="InterPro" id="IPR045469">
    <property type="entry name" value="Nis1"/>
</dbReference>
<reference evidence="2 3" key="1">
    <citation type="journal article" date="2020" name="ISME J.">
        <title>Uncovering the hidden diversity of litter-decomposition mechanisms in mushroom-forming fungi.</title>
        <authorList>
            <person name="Floudas D."/>
            <person name="Bentzer J."/>
            <person name="Ahren D."/>
            <person name="Johansson T."/>
            <person name="Persson P."/>
            <person name="Tunlid A."/>
        </authorList>
    </citation>
    <scope>NUCLEOTIDE SEQUENCE [LARGE SCALE GENOMIC DNA]</scope>
    <source>
        <strain evidence="2 3">CBS 146.42</strain>
    </source>
</reference>
<name>A0A8H5FTE5_9AGAR</name>
<evidence type="ECO:0000313" key="3">
    <source>
        <dbReference type="Proteomes" id="UP000559027"/>
    </source>
</evidence>
<dbReference type="Pfam" id="PF19271">
    <property type="entry name" value="Nis1"/>
    <property type="match status" value="1"/>
</dbReference>
<sequence>MKVFAALLASLAAVVSAQNVMIGAPSNGAQLTAGESTVVQIKLPPSLTSVTQVSVVIGIAPCFSNFCPPPSDQMGNLLYSGPYDPQRDPNSGSIVIYQNFTVTIPSHIPEGPAVLGVAHFYLLGAALIPTLETQSVSVVIQ</sequence>
<evidence type="ECO:0000313" key="2">
    <source>
        <dbReference type="EMBL" id="KAF5348506.1"/>
    </source>
</evidence>